<dbReference type="AlphaFoldDB" id="A0A2P5BPU0"/>
<comment type="subcellular location">
    <subcellularLocation>
        <location evidence="1">Nucleus</location>
    </subcellularLocation>
</comment>
<dbReference type="STRING" id="63057.A0A2P5BPU0"/>
<keyword evidence="6" id="KW-0175">Coiled coil</keyword>
<dbReference type="Gene3D" id="3.40.1810.10">
    <property type="entry name" value="Transcription factor, MADS-box"/>
    <property type="match status" value="1"/>
</dbReference>
<keyword evidence="4" id="KW-0804">Transcription</keyword>
<evidence type="ECO:0000256" key="6">
    <source>
        <dbReference type="SAM" id="Coils"/>
    </source>
</evidence>
<dbReference type="Pfam" id="PF00319">
    <property type="entry name" value="SRF-TF"/>
    <property type="match status" value="1"/>
</dbReference>
<proteinExistence type="predicted"/>
<dbReference type="PANTHER" id="PTHR11945">
    <property type="entry name" value="MADS BOX PROTEIN"/>
    <property type="match status" value="1"/>
</dbReference>
<dbReference type="GO" id="GO:0000981">
    <property type="term" value="F:DNA-binding transcription factor activity, RNA polymerase II-specific"/>
    <property type="evidence" value="ECO:0007669"/>
    <property type="project" value="TreeGrafter"/>
</dbReference>
<dbReference type="GO" id="GO:0046983">
    <property type="term" value="F:protein dimerization activity"/>
    <property type="evidence" value="ECO:0007669"/>
    <property type="project" value="InterPro"/>
</dbReference>
<dbReference type="GO" id="GO:0005634">
    <property type="term" value="C:nucleus"/>
    <property type="evidence" value="ECO:0007669"/>
    <property type="project" value="UniProtKB-SubCell"/>
</dbReference>
<evidence type="ECO:0000256" key="4">
    <source>
        <dbReference type="ARBA" id="ARBA00023163"/>
    </source>
</evidence>
<keyword evidence="8" id="KW-0472">Membrane</keyword>
<feature type="transmembrane region" description="Helical" evidence="8">
    <location>
        <begin position="188"/>
        <end position="209"/>
    </location>
</feature>
<evidence type="ECO:0000256" key="5">
    <source>
        <dbReference type="ARBA" id="ARBA00023242"/>
    </source>
</evidence>
<evidence type="ECO:0000256" key="3">
    <source>
        <dbReference type="ARBA" id="ARBA00023125"/>
    </source>
</evidence>
<evidence type="ECO:0000256" key="8">
    <source>
        <dbReference type="SAM" id="Phobius"/>
    </source>
</evidence>
<feature type="compositionally biased region" description="Low complexity" evidence="7">
    <location>
        <begin position="1"/>
        <end position="19"/>
    </location>
</feature>
<gene>
    <name evidence="10" type="primary">TorMADS24</name>
    <name evidence="10" type="ORF">TorRG33x02_313160</name>
</gene>
<dbReference type="GO" id="GO:0000978">
    <property type="term" value="F:RNA polymerase II cis-regulatory region sequence-specific DNA binding"/>
    <property type="evidence" value="ECO:0007669"/>
    <property type="project" value="TreeGrafter"/>
</dbReference>
<keyword evidence="3" id="KW-0238">DNA-binding</keyword>
<feature type="coiled-coil region" evidence="6">
    <location>
        <begin position="122"/>
        <end position="191"/>
    </location>
</feature>
<evidence type="ECO:0000313" key="11">
    <source>
        <dbReference type="Proteomes" id="UP000237000"/>
    </source>
</evidence>
<reference evidence="11" key="1">
    <citation type="submission" date="2016-06" db="EMBL/GenBank/DDBJ databases">
        <title>Parallel loss of symbiosis genes in relatives of nitrogen-fixing non-legume Parasponia.</title>
        <authorList>
            <person name="Van Velzen R."/>
            <person name="Holmer R."/>
            <person name="Bu F."/>
            <person name="Rutten L."/>
            <person name="Van Zeijl A."/>
            <person name="Liu W."/>
            <person name="Santuari L."/>
            <person name="Cao Q."/>
            <person name="Sharma T."/>
            <person name="Shen D."/>
            <person name="Roswanjaya Y."/>
            <person name="Wardhani T."/>
            <person name="Kalhor M.S."/>
            <person name="Jansen J."/>
            <person name="Van den Hoogen J."/>
            <person name="Gungor B."/>
            <person name="Hartog M."/>
            <person name="Hontelez J."/>
            <person name="Verver J."/>
            <person name="Yang W.-C."/>
            <person name="Schijlen E."/>
            <person name="Repin R."/>
            <person name="Schilthuizen M."/>
            <person name="Schranz E."/>
            <person name="Heidstra R."/>
            <person name="Miyata K."/>
            <person name="Fedorova E."/>
            <person name="Kohlen W."/>
            <person name="Bisseling T."/>
            <person name="Smit S."/>
            <person name="Geurts R."/>
        </authorList>
    </citation>
    <scope>NUCLEOTIDE SEQUENCE [LARGE SCALE GENOMIC DNA]</scope>
    <source>
        <strain evidence="11">cv. RG33-2</strain>
    </source>
</reference>
<feature type="region of interest" description="Disordered" evidence="7">
    <location>
        <begin position="1"/>
        <end position="29"/>
    </location>
</feature>
<dbReference type="InterPro" id="IPR002100">
    <property type="entry name" value="TF_MADSbox"/>
</dbReference>
<dbReference type="SUPFAM" id="SSF55455">
    <property type="entry name" value="SRF-like"/>
    <property type="match status" value="1"/>
</dbReference>
<keyword evidence="8" id="KW-1133">Transmembrane helix</keyword>
<dbReference type="FunFam" id="3.40.1810.10:FF:000006">
    <property type="entry name" value="Agamous-like MADS-box protein AGL62"/>
    <property type="match status" value="1"/>
</dbReference>
<dbReference type="PROSITE" id="PS50066">
    <property type="entry name" value="MADS_BOX_2"/>
    <property type="match status" value="1"/>
</dbReference>
<keyword evidence="11" id="KW-1185">Reference proteome</keyword>
<dbReference type="Proteomes" id="UP000237000">
    <property type="component" value="Unassembled WGS sequence"/>
</dbReference>
<evidence type="ECO:0000256" key="7">
    <source>
        <dbReference type="SAM" id="MobiDB-lite"/>
    </source>
</evidence>
<dbReference type="PRINTS" id="PR00404">
    <property type="entry name" value="MADSDOMAIN"/>
</dbReference>
<organism evidence="10 11">
    <name type="scientific">Trema orientale</name>
    <name type="common">Charcoal tree</name>
    <name type="synonym">Celtis orientalis</name>
    <dbReference type="NCBI Taxonomy" id="63057"/>
    <lineage>
        <taxon>Eukaryota</taxon>
        <taxon>Viridiplantae</taxon>
        <taxon>Streptophyta</taxon>
        <taxon>Embryophyta</taxon>
        <taxon>Tracheophyta</taxon>
        <taxon>Spermatophyta</taxon>
        <taxon>Magnoliopsida</taxon>
        <taxon>eudicotyledons</taxon>
        <taxon>Gunneridae</taxon>
        <taxon>Pentapetalae</taxon>
        <taxon>rosids</taxon>
        <taxon>fabids</taxon>
        <taxon>Rosales</taxon>
        <taxon>Cannabaceae</taxon>
        <taxon>Trema</taxon>
    </lineage>
</organism>
<dbReference type="OrthoDB" id="1898716at2759"/>
<dbReference type="InParanoid" id="A0A2P5BPU0"/>
<dbReference type="InterPro" id="IPR036879">
    <property type="entry name" value="TF_MADSbox_sf"/>
</dbReference>
<protein>
    <submittedName>
        <fullName evidence="10">MADS-box transcription factor</fullName>
    </submittedName>
</protein>
<keyword evidence="8" id="KW-0812">Transmembrane</keyword>
<keyword evidence="5" id="KW-0539">Nucleus</keyword>
<dbReference type="EMBL" id="JXTC01000482">
    <property type="protein sequence ID" value="PON50793.1"/>
    <property type="molecule type" value="Genomic_DNA"/>
</dbReference>
<evidence type="ECO:0000256" key="1">
    <source>
        <dbReference type="ARBA" id="ARBA00004123"/>
    </source>
</evidence>
<sequence length="220" mass="24750">MEANNTNTTTTTTTTNNNNIVKKTKGRQKTQMKMIEDEDDRLITFSKRRSGIYKKASELVTLCGAEVGLVIFSPSGKPFSYGHPSIESVANDILLSGTNAAGAASVDAATHPIFEAHRRLRINELNQQYNDLFGHLETEKERRREVEKMTEEAAKEAPEGWWDSPIEGLSLDELKQRLRDQTHLCTQLSIRVLLAFLIKLLLPIFRVLAMAITNNKISIH</sequence>
<keyword evidence="2" id="KW-0805">Transcription regulation</keyword>
<comment type="caution">
    <text evidence="10">The sequence shown here is derived from an EMBL/GenBank/DDBJ whole genome shotgun (WGS) entry which is preliminary data.</text>
</comment>
<evidence type="ECO:0000259" key="9">
    <source>
        <dbReference type="PROSITE" id="PS50066"/>
    </source>
</evidence>
<evidence type="ECO:0000313" key="10">
    <source>
        <dbReference type="EMBL" id="PON50793.1"/>
    </source>
</evidence>
<accession>A0A2P5BPU0</accession>
<evidence type="ECO:0000256" key="2">
    <source>
        <dbReference type="ARBA" id="ARBA00023015"/>
    </source>
</evidence>
<dbReference type="PANTHER" id="PTHR11945:SF725">
    <property type="entry name" value="AGAMOUS-LIKE 58-RELATED"/>
    <property type="match status" value="1"/>
</dbReference>
<dbReference type="SMART" id="SM00432">
    <property type="entry name" value="MADS"/>
    <property type="match status" value="1"/>
</dbReference>
<name>A0A2P5BPU0_TREOI</name>
<feature type="domain" description="MADS-box" evidence="9">
    <location>
        <begin position="25"/>
        <end position="85"/>
    </location>
</feature>